<evidence type="ECO:0000313" key="2">
    <source>
        <dbReference type="EMBL" id="GBN43398.1"/>
    </source>
</evidence>
<reference evidence="2 3" key="1">
    <citation type="journal article" date="2019" name="Sci. Rep.">
        <title>Orb-weaving spider Araneus ventricosus genome elucidates the spidroin gene catalogue.</title>
        <authorList>
            <person name="Kono N."/>
            <person name="Nakamura H."/>
            <person name="Ohtoshi R."/>
            <person name="Moran D.A.P."/>
            <person name="Shinohara A."/>
            <person name="Yoshida Y."/>
            <person name="Fujiwara M."/>
            <person name="Mori M."/>
            <person name="Tomita M."/>
            <person name="Arakawa K."/>
        </authorList>
    </citation>
    <scope>NUCLEOTIDE SEQUENCE [LARGE SCALE GENOMIC DNA]</scope>
</reference>
<dbReference type="AlphaFoldDB" id="A0A4Y2NUX8"/>
<feature type="region of interest" description="Disordered" evidence="1">
    <location>
        <begin position="43"/>
        <end position="66"/>
    </location>
</feature>
<dbReference type="Proteomes" id="UP000499080">
    <property type="component" value="Unassembled WGS sequence"/>
</dbReference>
<evidence type="ECO:0000313" key="3">
    <source>
        <dbReference type="Proteomes" id="UP000499080"/>
    </source>
</evidence>
<dbReference type="EMBL" id="BGPR01009966">
    <property type="protein sequence ID" value="GBN43398.1"/>
    <property type="molecule type" value="Genomic_DNA"/>
</dbReference>
<organism evidence="2 3">
    <name type="scientific">Araneus ventricosus</name>
    <name type="common">Orbweaver spider</name>
    <name type="synonym">Epeira ventricosa</name>
    <dbReference type="NCBI Taxonomy" id="182803"/>
    <lineage>
        <taxon>Eukaryota</taxon>
        <taxon>Metazoa</taxon>
        <taxon>Ecdysozoa</taxon>
        <taxon>Arthropoda</taxon>
        <taxon>Chelicerata</taxon>
        <taxon>Arachnida</taxon>
        <taxon>Araneae</taxon>
        <taxon>Araneomorphae</taxon>
        <taxon>Entelegynae</taxon>
        <taxon>Araneoidea</taxon>
        <taxon>Araneidae</taxon>
        <taxon>Araneus</taxon>
    </lineage>
</organism>
<accession>A0A4Y2NUX8</accession>
<keyword evidence="3" id="KW-1185">Reference proteome</keyword>
<evidence type="ECO:0000256" key="1">
    <source>
        <dbReference type="SAM" id="MobiDB-lite"/>
    </source>
</evidence>
<name>A0A4Y2NUX8_ARAVE</name>
<comment type="caution">
    <text evidence="2">The sequence shown here is derived from an EMBL/GenBank/DDBJ whole genome shotgun (WGS) entry which is preliminary data.</text>
</comment>
<sequence length="119" mass="13162">MGMGDRLILVGIQENVNQSKEFRTQILADLHDLDTPRCQWPRRQVSASKGPGRLRPEQNFPQKIPPVTWDPLHRVADLPSHFGAAPGSRREQPSVCLRHLGNSYSGGPNSKIALCVTSA</sequence>
<protein>
    <submittedName>
        <fullName evidence="2">Uncharacterized protein</fullName>
    </submittedName>
</protein>
<proteinExistence type="predicted"/>
<gene>
    <name evidence="2" type="ORF">AVEN_191329_1</name>
</gene>